<keyword evidence="2" id="KW-0812">Transmembrane</keyword>
<dbReference type="PANTHER" id="PTHR46513:SF35">
    <property type="entry name" value="EGF-LIKE DOMAIN-CONTAINING PROTEIN"/>
    <property type="match status" value="1"/>
</dbReference>
<dbReference type="EMBL" id="JOJR01024726">
    <property type="protein sequence ID" value="RCN23886.1"/>
    <property type="molecule type" value="Genomic_DNA"/>
</dbReference>
<dbReference type="InterPro" id="IPR050778">
    <property type="entry name" value="Cueball_EGF_LRP_Nidogen"/>
</dbReference>
<feature type="transmembrane region" description="Helical" evidence="2">
    <location>
        <begin position="483"/>
        <end position="508"/>
    </location>
</feature>
<evidence type="ECO:0000256" key="1">
    <source>
        <dbReference type="PROSITE-ProRule" id="PRU00461"/>
    </source>
</evidence>
<dbReference type="Gene3D" id="2.10.25.10">
    <property type="entry name" value="Laminin"/>
    <property type="match status" value="1"/>
</dbReference>
<proteinExistence type="predicted"/>
<dbReference type="GO" id="GO:0060070">
    <property type="term" value="P:canonical Wnt signaling pathway"/>
    <property type="evidence" value="ECO:0007669"/>
    <property type="project" value="TreeGrafter"/>
</dbReference>
<dbReference type="SUPFAM" id="SSF63825">
    <property type="entry name" value="YWTD domain"/>
    <property type="match status" value="1"/>
</dbReference>
<protein>
    <submittedName>
        <fullName evidence="3">Low-density lipoprotein receptor repeat class B</fullName>
    </submittedName>
</protein>
<keyword evidence="3" id="KW-0675">Receptor</keyword>
<dbReference type="PROSITE" id="PS51120">
    <property type="entry name" value="LDLRB"/>
    <property type="match status" value="1"/>
</dbReference>
<reference evidence="3 4" key="1">
    <citation type="submission" date="2014-10" db="EMBL/GenBank/DDBJ databases">
        <title>Draft genome of the hookworm Ancylostoma caninum.</title>
        <authorList>
            <person name="Mitreva M."/>
        </authorList>
    </citation>
    <scope>NUCLEOTIDE SEQUENCE [LARGE SCALE GENOMIC DNA]</scope>
    <source>
        <strain evidence="3 4">Baltimore</strain>
    </source>
</reference>
<organism evidence="3 4">
    <name type="scientific">Ancylostoma caninum</name>
    <name type="common">Dog hookworm</name>
    <dbReference type="NCBI Taxonomy" id="29170"/>
    <lineage>
        <taxon>Eukaryota</taxon>
        <taxon>Metazoa</taxon>
        <taxon>Ecdysozoa</taxon>
        <taxon>Nematoda</taxon>
        <taxon>Chromadorea</taxon>
        <taxon>Rhabditida</taxon>
        <taxon>Rhabditina</taxon>
        <taxon>Rhabditomorpha</taxon>
        <taxon>Strongyloidea</taxon>
        <taxon>Ancylostomatidae</taxon>
        <taxon>Ancylostomatinae</taxon>
        <taxon>Ancylostoma</taxon>
    </lineage>
</organism>
<dbReference type="InterPro" id="IPR011042">
    <property type="entry name" value="6-blade_b-propeller_TolB-like"/>
</dbReference>
<keyword evidence="4" id="KW-1185">Reference proteome</keyword>
<dbReference type="AlphaFoldDB" id="A0A368EWA0"/>
<dbReference type="Gene3D" id="2.120.10.30">
    <property type="entry name" value="TolB, C-terminal domain"/>
    <property type="match status" value="1"/>
</dbReference>
<dbReference type="Proteomes" id="UP000252519">
    <property type="component" value="Unassembled WGS sequence"/>
</dbReference>
<accession>A0A368EWA0</accession>
<keyword evidence="2" id="KW-1133">Transmembrane helix</keyword>
<dbReference type="GO" id="GO:0042813">
    <property type="term" value="F:Wnt receptor activity"/>
    <property type="evidence" value="ECO:0007669"/>
    <property type="project" value="TreeGrafter"/>
</dbReference>
<keyword evidence="2" id="KW-0472">Membrane</keyword>
<gene>
    <name evidence="3" type="ORF">ANCCAN_30425</name>
</gene>
<dbReference type="GO" id="GO:0017147">
    <property type="term" value="F:Wnt-protein binding"/>
    <property type="evidence" value="ECO:0007669"/>
    <property type="project" value="TreeGrafter"/>
</dbReference>
<dbReference type="SMART" id="SM00135">
    <property type="entry name" value="LY"/>
    <property type="match status" value="4"/>
</dbReference>
<dbReference type="InterPro" id="IPR000033">
    <property type="entry name" value="LDLR_classB_rpt"/>
</dbReference>
<evidence type="ECO:0000313" key="3">
    <source>
        <dbReference type="EMBL" id="RCN23886.1"/>
    </source>
</evidence>
<sequence length="512" mass="57223">MEALTVLTATTRDRFVMNAAPERFRANTTVSTPHWVRYQCACAPGYRLGADGHACRLDRDHEGMLFVALGHEVRSMPLFDSRTSTSGYETAQLVGSLGVVRSIDYLYKEQLLYLTISGSNLNGEIAVSSAGLLRVIRENIAGVGQVAVDWIGGNIFFTQRYPSLTPGINVCTEDGFFCRQIVKGQPADPVDAGKKQQYRGIALHPQRGAMVWIESYGSRHRIVSANMDGKNIRTLVDNKLEYPTGLSIDLIRSDVYFGDVERQMIERVNMDTKERIVVLTQGVHHPYDVRYFNGFLYWTDWATSSLKVSELSIHHESAHLIHSFTTLPYGLAVNHTMFQPTSSSNPCAISACQWMCVSIPNAEGEMQPKCLCPDGYKEQEDGDCSPIEETIVRDAWGQLIPQGVPKDHSHIGVAWMKERCIAGDGCLNGGQCQDIKNEHGPGDEDYLQVFFFSCDSPYEGIRCEHVNPEKQLALLLASSSRPIWITVLFTIIFLAFIVAAFLISYRYVDVIR</sequence>
<feature type="repeat" description="LDL-receptor class B" evidence="1">
    <location>
        <begin position="208"/>
        <end position="252"/>
    </location>
</feature>
<dbReference type="PANTHER" id="PTHR46513">
    <property type="entry name" value="VITELLOGENIN RECEPTOR-LIKE PROTEIN-RELATED-RELATED"/>
    <property type="match status" value="1"/>
</dbReference>
<evidence type="ECO:0000313" key="4">
    <source>
        <dbReference type="Proteomes" id="UP000252519"/>
    </source>
</evidence>
<dbReference type="GO" id="GO:0005886">
    <property type="term" value="C:plasma membrane"/>
    <property type="evidence" value="ECO:0007669"/>
    <property type="project" value="TreeGrafter"/>
</dbReference>
<name>A0A368EWA0_ANCCA</name>
<dbReference type="STRING" id="29170.A0A368EWA0"/>
<comment type="caution">
    <text evidence="3">The sequence shown here is derived from an EMBL/GenBank/DDBJ whole genome shotgun (WGS) entry which is preliminary data.</text>
</comment>
<dbReference type="OrthoDB" id="9990982at2759"/>
<keyword evidence="3" id="KW-0449">Lipoprotein</keyword>
<evidence type="ECO:0000256" key="2">
    <source>
        <dbReference type="SAM" id="Phobius"/>
    </source>
</evidence>